<evidence type="ECO:0000313" key="3">
    <source>
        <dbReference type="Proteomes" id="UP000324585"/>
    </source>
</evidence>
<dbReference type="Proteomes" id="UP000324585">
    <property type="component" value="Unassembled WGS sequence"/>
</dbReference>
<sequence>MGLDEDLILACLMVPSLVYRIGSVHVLFVAPQELGLANAGIKCALFNGVASFVCAKFSLANAVLTAETVWMLFFILPYLYSEQLDRAVAIVVPRRCEVVIQIASSDQRVTVLNVSQVLEESDPSISPRLLRGMEASDAQQIALSWRTNLFL</sequence>
<proteinExistence type="predicted"/>
<accession>A0A5J4YM27</accession>
<keyword evidence="1" id="KW-0812">Transmembrane</keyword>
<feature type="transmembrane region" description="Helical" evidence="1">
    <location>
        <begin position="62"/>
        <end position="80"/>
    </location>
</feature>
<evidence type="ECO:0000256" key="1">
    <source>
        <dbReference type="SAM" id="Phobius"/>
    </source>
</evidence>
<keyword evidence="1" id="KW-0472">Membrane</keyword>
<keyword evidence="3" id="KW-1185">Reference proteome</keyword>
<dbReference type="AlphaFoldDB" id="A0A5J4YM27"/>
<keyword evidence="1" id="KW-1133">Transmembrane helix</keyword>
<name>A0A5J4YM27_PORPP</name>
<reference evidence="3" key="1">
    <citation type="journal article" date="2019" name="Nat. Commun.">
        <title>Expansion of phycobilisome linker gene families in mesophilic red algae.</title>
        <authorList>
            <person name="Lee J."/>
            <person name="Kim D."/>
            <person name="Bhattacharya D."/>
            <person name="Yoon H.S."/>
        </authorList>
    </citation>
    <scope>NUCLEOTIDE SEQUENCE [LARGE SCALE GENOMIC DNA]</scope>
    <source>
        <strain evidence="3">CCMP 1328</strain>
    </source>
</reference>
<dbReference type="EMBL" id="VRMN01000013">
    <property type="protein sequence ID" value="KAA8491447.1"/>
    <property type="molecule type" value="Genomic_DNA"/>
</dbReference>
<protein>
    <submittedName>
        <fullName evidence="2">Uncharacterized protein</fullName>
    </submittedName>
</protein>
<evidence type="ECO:0000313" key="2">
    <source>
        <dbReference type="EMBL" id="KAA8491447.1"/>
    </source>
</evidence>
<organism evidence="2 3">
    <name type="scientific">Porphyridium purpureum</name>
    <name type="common">Red alga</name>
    <name type="synonym">Porphyridium cruentum</name>
    <dbReference type="NCBI Taxonomy" id="35688"/>
    <lineage>
        <taxon>Eukaryota</taxon>
        <taxon>Rhodophyta</taxon>
        <taxon>Bangiophyceae</taxon>
        <taxon>Porphyridiales</taxon>
        <taxon>Porphyridiaceae</taxon>
        <taxon>Porphyridium</taxon>
    </lineage>
</organism>
<comment type="caution">
    <text evidence="2">The sequence shown here is derived from an EMBL/GenBank/DDBJ whole genome shotgun (WGS) entry which is preliminary data.</text>
</comment>
<gene>
    <name evidence="2" type="ORF">FVE85_2462</name>
</gene>
<feature type="transmembrane region" description="Helical" evidence="1">
    <location>
        <begin position="7"/>
        <end position="30"/>
    </location>
</feature>